<dbReference type="Pfam" id="PF25954">
    <property type="entry name" value="Beta-barrel_RND_2"/>
    <property type="match status" value="1"/>
</dbReference>
<keyword evidence="2" id="KW-1133">Transmembrane helix</keyword>
<dbReference type="Gene3D" id="1.10.287.470">
    <property type="entry name" value="Helix hairpin bin"/>
    <property type="match status" value="1"/>
</dbReference>
<keyword evidence="7" id="KW-1185">Reference proteome</keyword>
<evidence type="ECO:0000259" key="4">
    <source>
        <dbReference type="Pfam" id="PF25954"/>
    </source>
</evidence>
<dbReference type="OrthoDB" id="9806939at2"/>
<evidence type="ECO:0000259" key="5">
    <source>
        <dbReference type="Pfam" id="PF25989"/>
    </source>
</evidence>
<dbReference type="PANTHER" id="PTHR30469:SF36">
    <property type="entry name" value="BLL3903 PROTEIN"/>
    <property type="match status" value="1"/>
</dbReference>
<evidence type="ECO:0000256" key="1">
    <source>
        <dbReference type="ARBA" id="ARBA00009477"/>
    </source>
</evidence>
<dbReference type="Gene3D" id="2.40.420.20">
    <property type="match status" value="1"/>
</dbReference>
<name>A0A4R2GH72_9BACT</name>
<evidence type="ECO:0000313" key="6">
    <source>
        <dbReference type="EMBL" id="TCO07504.1"/>
    </source>
</evidence>
<sequence length="364" mass="40287">MNKPIKRTIQIGLLVIILGVIIIPRTGLFSRNESQNVSSSNRNNGLPVTAVILEPGVMENSIRGAGTLLASEDVDVTTEISGQVRSVYFSEGSYVKKGELLVRIDNSELLAQRQKAVHQRELISETLERQRALLEKEAISREAFDRVQTDLLVIESEINLLDTRIEKTAIRAPFSGTIGFRYVSPGAWLQPGNRVARLVKTDPLRIQFSVPERYQSAGLIGRDVVFSVAGFDDSFRAKVYAVDPSVDTRTRSLLLRAEFPNPDSKLLPGMFADIRMVISREDDVVKVPSEAVIPQMDGELIYVYRSGRAVQIPIQSGQRTEREIAVTDGLVVGDTVITSGILQLRSGMPVTLRNINQSAMNIEN</sequence>
<gene>
    <name evidence="6" type="ORF">EV194_108112</name>
</gene>
<comment type="similarity">
    <text evidence="1">Belongs to the membrane fusion protein (MFP) (TC 8.A.1) family.</text>
</comment>
<evidence type="ECO:0000256" key="2">
    <source>
        <dbReference type="SAM" id="Phobius"/>
    </source>
</evidence>
<dbReference type="InterPro" id="IPR058792">
    <property type="entry name" value="Beta-barrel_RND_2"/>
</dbReference>
<feature type="domain" description="YknX-like C-terminal permuted SH3-like" evidence="5">
    <location>
        <begin position="284"/>
        <end position="351"/>
    </location>
</feature>
<dbReference type="EMBL" id="SLWK01000008">
    <property type="protein sequence ID" value="TCO07504.1"/>
    <property type="molecule type" value="Genomic_DNA"/>
</dbReference>
<dbReference type="AlphaFoldDB" id="A0A4R2GH72"/>
<dbReference type="Pfam" id="PF25917">
    <property type="entry name" value="BSH_RND"/>
    <property type="match status" value="1"/>
</dbReference>
<feature type="transmembrane region" description="Helical" evidence="2">
    <location>
        <begin position="12"/>
        <end position="30"/>
    </location>
</feature>
<protein>
    <submittedName>
        <fullName evidence="6">Membrane fusion protein (Multidrug efflux system)</fullName>
    </submittedName>
</protein>
<dbReference type="InterPro" id="IPR058625">
    <property type="entry name" value="MdtA-like_BSH"/>
</dbReference>
<keyword evidence="2" id="KW-0472">Membrane</keyword>
<evidence type="ECO:0000259" key="3">
    <source>
        <dbReference type="Pfam" id="PF25917"/>
    </source>
</evidence>
<dbReference type="InterPro" id="IPR006143">
    <property type="entry name" value="RND_pump_MFP"/>
</dbReference>
<organism evidence="6 7">
    <name type="scientific">Natronoflexus pectinivorans</name>
    <dbReference type="NCBI Taxonomy" id="682526"/>
    <lineage>
        <taxon>Bacteria</taxon>
        <taxon>Pseudomonadati</taxon>
        <taxon>Bacteroidota</taxon>
        <taxon>Bacteroidia</taxon>
        <taxon>Marinilabiliales</taxon>
        <taxon>Marinilabiliaceae</taxon>
        <taxon>Natronoflexus</taxon>
    </lineage>
</organism>
<dbReference type="RefSeq" id="WP_132434200.1">
    <property type="nucleotide sequence ID" value="NZ_SLWK01000008.1"/>
</dbReference>
<dbReference type="InterPro" id="IPR058637">
    <property type="entry name" value="YknX-like_C"/>
</dbReference>
<dbReference type="NCBIfam" id="TIGR01730">
    <property type="entry name" value="RND_mfp"/>
    <property type="match status" value="1"/>
</dbReference>
<keyword evidence="2" id="KW-0812">Transmembrane</keyword>
<evidence type="ECO:0000313" key="7">
    <source>
        <dbReference type="Proteomes" id="UP000295221"/>
    </source>
</evidence>
<feature type="domain" description="Multidrug resistance protein MdtA-like barrel-sandwich hybrid" evidence="3">
    <location>
        <begin position="73"/>
        <end position="198"/>
    </location>
</feature>
<dbReference type="Pfam" id="PF25989">
    <property type="entry name" value="YknX_C"/>
    <property type="match status" value="1"/>
</dbReference>
<dbReference type="Gene3D" id="2.40.50.100">
    <property type="match status" value="1"/>
</dbReference>
<comment type="caution">
    <text evidence="6">The sequence shown here is derived from an EMBL/GenBank/DDBJ whole genome shotgun (WGS) entry which is preliminary data.</text>
</comment>
<dbReference type="GO" id="GO:0015562">
    <property type="term" value="F:efflux transmembrane transporter activity"/>
    <property type="evidence" value="ECO:0007669"/>
    <property type="project" value="TreeGrafter"/>
</dbReference>
<reference evidence="6 7" key="1">
    <citation type="submission" date="2019-03" db="EMBL/GenBank/DDBJ databases">
        <title>Genomic Encyclopedia of Type Strains, Phase IV (KMG-IV): sequencing the most valuable type-strain genomes for metagenomic binning, comparative biology and taxonomic classification.</title>
        <authorList>
            <person name="Goeker M."/>
        </authorList>
    </citation>
    <scope>NUCLEOTIDE SEQUENCE [LARGE SCALE GENOMIC DNA]</scope>
    <source>
        <strain evidence="6 7">DSM 24179</strain>
    </source>
</reference>
<feature type="domain" description="CusB-like beta-barrel" evidence="4">
    <location>
        <begin position="206"/>
        <end position="276"/>
    </location>
</feature>
<dbReference type="Gene3D" id="2.40.30.170">
    <property type="match status" value="1"/>
</dbReference>
<accession>A0A4R2GH72</accession>
<dbReference type="SUPFAM" id="SSF111369">
    <property type="entry name" value="HlyD-like secretion proteins"/>
    <property type="match status" value="1"/>
</dbReference>
<dbReference type="GO" id="GO:1990281">
    <property type="term" value="C:efflux pump complex"/>
    <property type="evidence" value="ECO:0007669"/>
    <property type="project" value="TreeGrafter"/>
</dbReference>
<dbReference type="Proteomes" id="UP000295221">
    <property type="component" value="Unassembled WGS sequence"/>
</dbReference>
<proteinExistence type="inferred from homology"/>
<dbReference type="PANTHER" id="PTHR30469">
    <property type="entry name" value="MULTIDRUG RESISTANCE PROTEIN MDTA"/>
    <property type="match status" value="1"/>
</dbReference>